<dbReference type="GO" id="GO:0007165">
    <property type="term" value="P:signal transduction"/>
    <property type="evidence" value="ECO:0007669"/>
    <property type="project" value="UniProtKB-KW"/>
</dbReference>
<evidence type="ECO:0000259" key="12">
    <source>
        <dbReference type="PROSITE" id="PS50885"/>
    </source>
</evidence>
<dbReference type="AlphaFoldDB" id="A0AAU8HTB4"/>
<dbReference type="PANTHER" id="PTHR32089:SF112">
    <property type="entry name" value="LYSOZYME-LIKE PROTEIN-RELATED"/>
    <property type="match status" value="1"/>
</dbReference>
<comment type="subcellular location">
    <subcellularLocation>
        <location evidence="1">Cell membrane</location>
        <topology evidence="1">Multi-pass membrane protein</topology>
    </subcellularLocation>
</comment>
<evidence type="ECO:0000256" key="3">
    <source>
        <dbReference type="ARBA" id="ARBA00022500"/>
    </source>
</evidence>
<keyword evidence="2" id="KW-1003">Cell membrane</keyword>
<evidence type="ECO:0000259" key="11">
    <source>
        <dbReference type="PROSITE" id="PS50111"/>
    </source>
</evidence>
<evidence type="ECO:0000256" key="6">
    <source>
        <dbReference type="ARBA" id="ARBA00023136"/>
    </source>
</evidence>
<evidence type="ECO:0000313" key="13">
    <source>
        <dbReference type="EMBL" id="XCI28618.1"/>
    </source>
</evidence>
<dbReference type="Pfam" id="PF00015">
    <property type="entry name" value="MCPsignal"/>
    <property type="match status" value="1"/>
</dbReference>
<reference evidence="13" key="1">
    <citation type="journal article" date="2018" name="Antonie Van Leeuwenhoek">
        <title>Proteinivorax hydrogeniformans sp. nov., an anaerobic, haloalkaliphilic bacterium fermenting proteinaceous compounds with high hydrogen production.</title>
        <authorList>
            <person name="Boltyanskaya Y."/>
            <person name="Detkova E."/>
            <person name="Pimenov N."/>
            <person name="Kevbrin V."/>
        </authorList>
    </citation>
    <scope>NUCLEOTIDE SEQUENCE</scope>
    <source>
        <strain evidence="13">Z-710</strain>
    </source>
</reference>
<evidence type="ECO:0000256" key="7">
    <source>
        <dbReference type="ARBA" id="ARBA00023224"/>
    </source>
</evidence>
<organism evidence="13">
    <name type="scientific">Proteinivorax hydrogeniformans</name>
    <dbReference type="NCBI Taxonomy" id="1826727"/>
    <lineage>
        <taxon>Bacteria</taxon>
        <taxon>Bacillati</taxon>
        <taxon>Bacillota</taxon>
        <taxon>Clostridia</taxon>
        <taxon>Eubacteriales</taxon>
        <taxon>Proteinivoracaceae</taxon>
        <taxon>Proteinivorax</taxon>
    </lineage>
</organism>
<dbReference type="PANTHER" id="PTHR32089">
    <property type="entry name" value="METHYL-ACCEPTING CHEMOTAXIS PROTEIN MCPB"/>
    <property type="match status" value="1"/>
</dbReference>
<dbReference type="CDD" id="cd18774">
    <property type="entry name" value="PDC2_HK_sensor"/>
    <property type="match status" value="1"/>
</dbReference>
<dbReference type="InterPro" id="IPR004089">
    <property type="entry name" value="MCPsignal_dom"/>
</dbReference>
<dbReference type="GO" id="GO:0006935">
    <property type="term" value="P:chemotaxis"/>
    <property type="evidence" value="ECO:0007669"/>
    <property type="project" value="UniProtKB-KW"/>
</dbReference>
<dbReference type="PROSITE" id="PS50111">
    <property type="entry name" value="CHEMOTAXIS_TRANSDUC_2"/>
    <property type="match status" value="1"/>
</dbReference>
<reference evidence="13" key="2">
    <citation type="submission" date="2024-06" db="EMBL/GenBank/DDBJ databases">
        <authorList>
            <person name="Petrova K.O."/>
            <person name="Toshchakov S.V."/>
            <person name="Boltjanskaja Y.V."/>
            <person name="Kevbrin V.V."/>
        </authorList>
    </citation>
    <scope>NUCLEOTIDE SEQUENCE</scope>
    <source>
        <strain evidence="13">Z-710</strain>
    </source>
</reference>
<feature type="domain" description="Methyl-accepting transducer" evidence="11">
    <location>
        <begin position="409"/>
        <end position="645"/>
    </location>
</feature>
<keyword evidence="4 10" id="KW-0812">Transmembrane</keyword>
<feature type="domain" description="HAMP" evidence="12">
    <location>
        <begin position="337"/>
        <end position="390"/>
    </location>
</feature>
<dbReference type="SMART" id="SM00283">
    <property type="entry name" value="MA"/>
    <property type="match status" value="1"/>
</dbReference>
<dbReference type="SUPFAM" id="SSF58104">
    <property type="entry name" value="Methyl-accepting chemotaxis protein (MCP) signaling domain"/>
    <property type="match status" value="1"/>
</dbReference>
<name>A0AAU8HTB4_9FIRM</name>
<keyword evidence="7 9" id="KW-0807">Transducer</keyword>
<evidence type="ECO:0000256" key="8">
    <source>
        <dbReference type="ARBA" id="ARBA00029447"/>
    </source>
</evidence>
<proteinExistence type="inferred from homology"/>
<dbReference type="RefSeq" id="WP_353893170.1">
    <property type="nucleotide sequence ID" value="NZ_CP159485.1"/>
</dbReference>
<dbReference type="PROSITE" id="PS50885">
    <property type="entry name" value="HAMP"/>
    <property type="match status" value="1"/>
</dbReference>
<dbReference type="EMBL" id="CP159485">
    <property type="protein sequence ID" value="XCI28618.1"/>
    <property type="molecule type" value="Genomic_DNA"/>
</dbReference>
<sequence length="700" mass="77344">MKIYHKKTQFGVDILLNKKLPKLWSTKCKNKLNRYNSKELLSKVKNISLLKGLNFKVFSLTIGCLLIAIITIFVFIMPQIERGIMGQFNDNSLLLTQRLADSIEAYLEETYQISAGLSEKPSLRQSEEVMARTYFRNYLIRNDQVNGVSYFNTQEENRFSIGMGSVEYDEGVKKALNGEMYDSGVVINETNLPIIIHVMPIYREGSNTDVVGALAIEYNLRATWEQANRHILGNTGGTMIIDEDGYVVTNTGSLRGDTSAVLPFSSMQHQESGVLDFEYEKQYVGAYSQVGISDWMVVIYQSEEEALAASLIFREMTLLVTVVAAVLTVLISSLFVYFTFRPLKQLENAANKVAAKDLSDDTKIKKTKDEIGKLSAGFEFMVGSLKEMLKTTTDLSNDTQRTADEMATAVNEAAVAAKQVSKTMEEVAEGAEKQSEASQVVQEKIDKVQALSNEMVQKSKGAIDVNVKMVDTVNQNKQALQGLINGLEKISKGNMQVSDDMSSLVEETKRIGEIISVVTDIADQTNLLALNAAIEAARAKEQGRGFAVVAEEVRKLSEETNKAAEEIKKIVEHVNISVSTTAVLVDEQSKASKAQLEMIDRSEQGLDEIVAEAHKTLDAIKSIDSLSSSQLKDVKEVASESKKVSKISSKTTASSQAVAITTEKQTDSLSKIASVTDELNKVSEQLKKQVQSFKLKKTHN</sequence>
<evidence type="ECO:0000256" key="9">
    <source>
        <dbReference type="PROSITE-ProRule" id="PRU00284"/>
    </source>
</evidence>
<evidence type="ECO:0000256" key="4">
    <source>
        <dbReference type="ARBA" id="ARBA00022692"/>
    </source>
</evidence>
<gene>
    <name evidence="13" type="ORF">PRVXH_002583</name>
</gene>
<comment type="similarity">
    <text evidence="8">Belongs to the methyl-accepting chemotaxis (MCP) protein family.</text>
</comment>
<keyword evidence="6 10" id="KW-0472">Membrane</keyword>
<dbReference type="Gene3D" id="1.10.287.950">
    <property type="entry name" value="Methyl-accepting chemotaxis protein"/>
    <property type="match status" value="1"/>
</dbReference>
<accession>A0AAU8HTB4</accession>
<protein>
    <submittedName>
        <fullName evidence="13">Methyl-accepting chemotaxis protein</fullName>
    </submittedName>
</protein>
<feature type="transmembrane region" description="Helical" evidence="10">
    <location>
        <begin position="318"/>
        <end position="340"/>
    </location>
</feature>
<dbReference type="Pfam" id="PF00672">
    <property type="entry name" value="HAMP"/>
    <property type="match status" value="1"/>
</dbReference>
<keyword evidence="3" id="KW-0145">Chemotaxis</keyword>
<dbReference type="CDD" id="cd06225">
    <property type="entry name" value="HAMP"/>
    <property type="match status" value="1"/>
</dbReference>
<dbReference type="InterPro" id="IPR033479">
    <property type="entry name" value="dCache_1"/>
</dbReference>
<dbReference type="GO" id="GO:0005886">
    <property type="term" value="C:plasma membrane"/>
    <property type="evidence" value="ECO:0007669"/>
    <property type="project" value="UniProtKB-SubCell"/>
</dbReference>
<dbReference type="InterPro" id="IPR003660">
    <property type="entry name" value="HAMP_dom"/>
</dbReference>
<evidence type="ECO:0000256" key="1">
    <source>
        <dbReference type="ARBA" id="ARBA00004651"/>
    </source>
</evidence>
<dbReference type="Gene3D" id="3.30.450.20">
    <property type="entry name" value="PAS domain"/>
    <property type="match status" value="1"/>
</dbReference>
<evidence type="ECO:0000256" key="10">
    <source>
        <dbReference type="SAM" id="Phobius"/>
    </source>
</evidence>
<keyword evidence="5 10" id="KW-1133">Transmembrane helix</keyword>
<dbReference type="Pfam" id="PF02743">
    <property type="entry name" value="dCache_1"/>
    <property type="match status" value="1"/>
</dbReference>
<feature type="transmembrane region" description="Helical" evidence="10">
    <location>
        <begin position="57"/>
        <end position="77"/>
    </location>
</feature>
<dbReference type="SMART" id="SM00304">
    <property type="entry name" value="HAMP"/>
    <property type="match status" value="1"/>
</dbReference>
<evidence type="ECO:0000256" key="2">
    <source>
        <dbReference type="ARBA" id="ARBA00022475"/>
    </source>
</evidence>
<evidence type="ECO:0000256" key="5">
    <source>
        <dbReference type="ARBA" id="ARBA00022989"/>
    </source>
</evidence>